<dbReference type="GO" id="GO:0016020">
    <property type="term" value="C:membrane"/>
    <property type="evidence" value="ECO:0007669"/>
    <property type="project" value="TreeGrafter"/>
</dbReference>
<reference evidence="5" key="1">
    <citation type="submission" date="2010-08" db="EMBL/GenBank/DDBJ databases">
        <authorList>
            <consortium name="Caenorhabditis japonica Sequencing Consortium"/>
            <person name="Wilson R.K."/>
        </authorList>
    </citation>
    <scope>NUCLEOTIDE SEQUENCE [LARGE SCALE GENOMIC DNA]</scope>
    <source>
        <strain evidence="5">DF5081</strain>
    </source>
</reference>
<dbReference type="EnsemblMetazoa" id="CJA15995a.1">
    <property type="protein sequence ID" value="CJA15995a.1"/>
    <property type="gene ID" value="WBGene00135199"/>
</dbReference>
<evidence type="ECO:0000259" key="3">
    <source>
        <dbReference type="Pfam" id="PF06469"/>
    </source>
</evidence>
<dbReference type="Pfam" id="PF06469">
    <property type="entry name" value="DUF1088"/>
    <property type="match status" value="1"/>
</dbReference>
<protein>
    <submittedName>
        <fullName evidence="4">Mab-21 domain-containing protein</fullName>
    </submittedName>
</protein>
<organism evidence="4 5">
    <name type="scientific">Caenorhabditis japonica</name>
    <dbReference type="NCBI Taxonomy" id="281687"/>
    <lineage>
        <taxon>Eukaryota</taxon>
        <taxon>Metazoa</taxon>
        <taxon>Ecdysozoa</taxon>
        <taxon>Nematoda</taxon>
        <taxon>Chromadorea</taxon>
        <taxon>Rhabditida</taxon>
        <taxon>Rhabditina</taxon>
        <taxon>Rhabditomorpha</taxon>
        <taxon>Rhabditoidea</taxon>
        <taxon>Rhabditidae</taxon>
        <taxon>Peloderinae</taxon>
        <taxon>Caenorhabditis</taxon>
    </lineage>
</organism>
<dbReference type="Gene3D" id="1.10.1410.40">
    <property type="match status" value="1"/>
</dbReference>
<dbReference type="PANTHER" id="PTHR13743">
    <property type="entry name" value="BEIGE/BEACH-RELATED"/>
    <property type="match status" value="1"/>
</dbReference>
<dbReference type="InterPro" id="IPR024810">
    <property type="entry name" value="MAB21L/cGLR"/>
</dbReference>
<dbReference type="AlphaFoldDB" id="A0A8R1I3I5"/>
<proteinExistence type="predicted"/>
<keyword evidence="5" id="KW-1185">Reference proteome</keyword>
<dbReference type="Pfam" id="PF03281">
    <property type="entry name" value="Mab-21"/>
    <property type="match status" value="1"/>
</dbReference>
<dbReference type="GO" id="GO:0008104">
    <property type="term" value="P:intracellular protein localization"/>
    <property type="evidence" value="ECO:0007669"/>
    <property type="project" value="TreeGrafter"/>
</dbReference>
<dbReference type="InterPro" id="IPR010508">
    <property type="entry name" value="NBEA-like_DUF1088"/>
</dbReference>
<sequence>MGVFNFVDDGTIQGCAVLKLSDGRKRSMSLWVEFITASGYLSARKIRHRFQNIVAQVLQTPKFSDYCKLMQDNTDVRVRVDDKYTVQITCAFRCNGIWPRSASHWPLAGLPWPNAGLASQTKAEGFDLTSRETAVTQNNPNKQASSMEADAWAMKMHGAESMLLTGGRRKTLSILKCLRDAHMEFPGTPVTNYILKTLVLYECEKHCSEQEGGISEQCNASENQVFVGNVVHVISQLADSLIMACGGLLPLLASATAPSNDMEIVDPCQQQLPISVAAGFLMRFARLVDTFVLASGVSFSELEQEKNMPAGGVLRQSLRISATVTVRHILASRIQQPDTPRYETTSTKKNQCIMEFVKEALENRSPDGLGNLEHLVQDSDINRIKGVVYRDMVEEIRQAQFLSLSVIYLVSVLMVSRYRDILEPPSSPSPFFNSTTSQKSENADGDSSSEKSSTENIANGKTVNGDHVSIENGKGAERNEENGEDEGQGDAGMEKEQIDMEEGIAAIKADMEMKRGDGNEYDKEELAKINQANKRRPSGMMPVQQTAERRAYLTTKLQTALETCAPLLREMMSDFRGYLQKTLVGTHGQEIMNDAKVLETLRNRNASVIELVMLLCSQEWQTSLQKHAGLAFIELVNEGRLMAHATRDHVLRVANEADFILNRLRAEDVSKHAQFENESRESLLARHEEYSRCDLLIVSGRLRDSLNAARLLEKMSAILSDPDDDKNSTQFWKLDVWEDDSRRRKRFVPNANGSRHEEANLPEGEKNEEPEMSEQERIREVLKVFVSQRQTAAGTNELVDESDIDKWAQEVDPTPSSREFFLFFSKFLE</sequence>
<feature type="compositionally biased region" description="Basic and acidic residues" evidence="1">
    <location>
        <begin position="754"/>
        <end position="774"/>
    </location>
</feature>
<feature type="domain" description="DUF1088" evidence="3">
    <location>
        <begin position="638"/>
        <end position="802"/>
    </location>
</feature>
<dbReference type="SMART" id="SM01265">
    <property type="entry name" value="Mab-21"/>
    <property type="match status" value="1"/>
</dbReference>
<evidence type="ECO:0000313" key="4">
    <source>
        <dbReference type="EnsemblMetazoa" id="CJA15995a.1"/>
    </source>
</evidence>
<feature type="region of interest" description="Disordered" evidence="1">
    <location>
        <begin position="423"/>
        <end position="496"/>
    </location>
</feature>
<evidence type="ECO:0000256" key="1">
    <source>
        <dbReference type="SAM" id="MobiDB-lite"/>
    </source>
</evidence>
<dbReference type="InterPro" id="IPR046903">
    <property type="entry name" value="Mab-21-like_nuc_Trfase"/>
</dbReference>
<evidence type="ECO:0000259" key="2">
    <source>
        <dbReference type="Pfam" id="PF03281"/>
    </source>
</evidence>
<dbReference type="PANTHER" id="PTHR13743:SF162">
    <property type="entry name" value="NEUROBEACHIN"/>
    <property type="match status" value="1"/>
</dbReference>
<reference evidence="4" key="2">
    <citation type="submission" date="2022-06" db="UniProtKB">
        <authorList>
            <consortium name="EnsemblMetazoa"/>
        </authorList>
    </citation>
    <scope>IDENTIFICATION</scope>
    <source>
        <strain evidence="4">DF5081</strain>
    </source>
</reference>
<dbReference type="GO" id="GO:0005829">
    <property type="term" value="C:cytosol"/>
    <property type="evidence" value="ECO:0007669"/>
    <property type="project" value="TreeGrafter"/>
</dbReference>
<name>A0A8R1I3I5_CAEJA</name>
<dbReference type="InterPro" id="IPR050865">
    <property type="entry name" value="BEACH_Domain"/>
</dbReference>
<feature type="region of interest" description="Disordered" evidence="1">
    <location>
        <begin position="747"/>
        <end position="774"/>
    </location>
</feature>
<accession>A0A8R1I3I5</accession>
<evidence type="ECO:0000313" key="5">
    <source>
        <dbReference type="Proteomes" id="UP000005237"/>
    </source>
</evidence>
<feature type="domain" description="Mab-21-like nucleotidyltransferase" evidence="2">
    <location>
        <begin position="10"/>
        <end position="166"/>
    </location>
</feature>
<dbReference type="Proteomes" id="UP000005237">
    <property type="component" value="Unassembled WGS sequence"/>
</dbReference>
<dbReference type="GO" id="GO:0019901">
    <property type="term" value="F:protein kinase binding"/>
    <property type="evidence" value="ECO:0007669"/>
    <property type="project" value="TreeGrafter"/>
</dbReference>